<name>A0A0A1DMP1_NOCSI</name>
<dbReference type="SUPFAM" id="SSF56601">
    <property type="entry name" value="beta-lactamase/transpeptidase-like"/>
    <property type="match status" value="1"/>
</dbReference>
<dbReference type="GeneID" id="96611261"/>
<dbReference type="InterPro" id="IPR001466">
    <property type="entry name" value="Beta-lactam-related"/>
</dbReference>
<dbReference type="OrthoDB" id="9809635at2"/>
<reference evidence="1 2" key="1">
    <citation type="journal article" date="2015" name="Genome Announc.">
        <title>Complete Genome Sequence of Steroid-Transforming Nocardioides simplex VKM Ac-2033D.</title>
        <authorList>
            <person name="Shtratnikova V.Y."/>
            <person name="Schelkunov M.I."/>
            <person name="Pekov Y.A."/>
            <person name="Fokina V.V."/>
            <person name="Logacheva M.D."/>
            <person name="Sokolov S.L."/>
            <person name="Bragin E.Y."/>
            <person name="Ashapkin V.V."/>
            <person name="Donova M.V."/>
        </authorList>
    </citation>
    <scope>NUCLEOTIDE SEQUENCE [LARGE SCALE GENOMIC DNA]</scope>
    <source>
        <strain evidence="1 2">VKM Ac-2033D</strain>
    </source>
</reference>
<keyword evidence="1" id="KW-0378">Hydrolase</keyword>
<dbReference type="EMBL" id="CP009896">
    <property type="protein sequence ID" value="AIY18619.1"/>
    <property type="molecule type" value="Genomic_DNA"/>
</dbReference>
<dbReference type="EC" id="3.5.2.6" evidence="1"/>
<dbReference type="InterPro" id="IPR012338">
    <property type="entry name" value="Beta-lactam/transpept-like"/>
</dbReference>
<dbReference type="PANTHER" id="PTHR43283">
    <property type="entry name" value="BETA-LACTAMASE-RELATED"/>
    <property type="match status" value="1"/>
</dbReference>
<gene>
    <name evidence="1" type="ORF">KR76_20970</name>
</gene>
<evidence type="ECO:0000313" key="1">
    <source>
        <dbReference type="EMBL" id="AIY18619.1"/>
    </source>
</evidence>
<accession>A0A0A1DMP1</accession>
<proteinExistence type="predicted"/>
<dbReference type="Pfam" id="PF00144">
    <property type="entry name" value="Beta-lactamase"/>
    <property type="match status" value="1"/>
</dbReference>
<sequence length="394" mass="41535">MTTNRISPSAPDELASRVDAAFRQAAAATAAPGVQAAVMRQGEVVWTGAHGLADVAAGTPVTDETMFCLASFGKLVIAAAALRQAERGLLDLDAPLRTYLGDEVPGSSVVTTRMLLTQTAGYPDIYTTPQVAPLLPYVAPGSTTPSRYDPDRPFTWSMLAPAYREPVEPGRHWAYSNAGYILLAQVLVAALGGEEAMQDACSAFIHTPVGIPTIPDRAFTLRRSPDAAALLARGYDPLADGSVRDAYDGHRPRGIPTDLFGLPFGDGMFAGTALGAARFLDGLFVGTAFLHPESIDEMTTPTPQSLADADLTKKAHGYGAGTMIEDVARRRWHGHPGMYGGFSSNGATDLARGVTVVVLANGTWLPDEEHPERIETASESVWRALAAACAEAGA</sequence>
<dbReference type="InterPro" id="IPR050789">
    <property type="entry name" value="Diverse_Enzym_Activities"/>
</dbReference>
<dbReference type="Proteomes" id="UP000030300">
    <property type="component" value="Chromosome"/>
</dbReference>
<dbReference type="KEGG" id="psim:KR76_20970"/>
<dbReference type="HOGENOM" id="CLU_683107_0_0_11"/>
<dbReference type="STRING" id="2045.KR76_20970"/>
<dbReference type="AlphaFoldDB" id="A0A0A1DMP1"/>
<organism evidence="1 2">
    <name type="scientific">Nocardioides simplex</name>
    <name type="common">Arthrobacter simplex</name>
    <dbReference type="NCBI Taxonomy" id="2045"/>
    <lineage>
        <taxon>Bacteria</taxon>
        <taxon>Bacillati</taxon>
        <taxon>Actinomycetota</taxon>
        <taxon>Actinomycetes</taxon>
        <taxon>Propionibacteriales</taxon>
        <taxon>Nocardioidaceae</taxon>
        <taxon>Pimelobacter</taxon>
    </lineage>
</organism>
<protein>
    <submittedName>
        <fullName evidence="1">Beta-lactamase</fullName>
        <ecNumber evidence="1">3.5.2.6</ecNumber>
    </submittedName>
</protein>
<evidence type="ECO:0000313" key="2">
    <source>
        <dbReference type="Proteomes" id="UP000030300"/>
    </source>
</evidence>
<dbReference type="RefSeq" id="WP_038681041.1">
    <property type="nucleotide sequence ID" value="NZ_BJMC01000010.1"/>
</dbReference>
<keyword evidence="2" id="KW-1185">Reference proteome</keyword>
<dbReference type="eggNOG" id="COG1680">
    <property type="taxonomic scope" value="Bacteria"/>
</dbReference>
<dbReference type="Gene3D" id="3.40.710.10">
    <property type="entry name" value="DD-peptidase/beta-lactamase superfamily"/>
    <property type="match status" value="1"/>
</dbReference>
<dbReference type="GO" id="GO:0008800">
    <property type="term" value="F:beta-lactamase activity"/>
    <property type="evidence" value="ECO:0007669"/>
    <property type="project" value="UniProtKB-EC"/>
</dbReference>
<dbReference type="PANTHER" id="PTHR43283:SF18">
    <property type="match status" value="1"/>
</dbReference>